<dbReference type="RefSeq" id="WP_043908501.1">
    <property type="nucleotide sequence ID" value="NZ_JXZB01000001.1"/>
</dbReference>
<feature type="binding site" evidence="6">
    <location>
        <position position="177"/>
    </location>
    <ligand>
        <name>Zn(2+)</name>
        <dbReference type="ChEBI" id="CHEBI:29105"/>
        <label>2</label>
    </ligand>
</feature>
<comment type="similarity">
    <text evidence="2 6">Belongs to the metallo-dependent hydrolases superfamily. DHOase family. Class I DHOase subfamily.</text>
</comment>
<feature type="binding site" evidence="6">
    <location>
        <begin position="58"/>
        <end position="60"/>
    </location>
    <ligand>
        <name>substrate</name>
    </ligand>
</feature>
<dbReference type="AlphaFoldDB" id="A0A0D0Q6Y9"/>
<comment type="pathway">
    <text evidence="6">Pyrimidine metabolism; UMP biosynthesis via de novo pathway; (S)-dihydroorotate from bicarbonate: step 3/3.</text>
</comment>
<feature type="binding site" evidence="6">
    <location>
        <position position="58"/>
    </location>
    <ligand>
        <name>Zn(2+)</name>
        <dbReference type="ChEBI" id="CHEBI:29105"/>
        <label>1</label>
    </ligand>
</feature>
<dbReference type="Pfam" id="PF12890">
    <property type="entry name" value="DHOase"/>
    <property type="match status" value="1"/>
</dbReference>
<dbReference type="InterPro" id="IPR024403">
    <property type="entry name" value="DHOase_cat"/>
</dbReference>
<dbReference type="InterPro" id="IPR050138">
    <property type="entry name" value="DHOase/Allantoinase_Hydrolase"/>
</dbReference>
<dbReference type="SUPFAM" id="SSF51338">
    <property type="entry name" value="Composite domain of metallo-dependent hydrolases"/>
    <property type="match status" value="1"/>
</dbReference>
<dbReference type="OrthoDB" id="9803027at2"/>
<evidence type="ECO:0000256" key="6">
    <source>
        <dbReference type="HAMAP-Rule" id="MF_00220"/>
    </source>
</evidence>
<dbReference type="PANTHER" id="PTHR43668">
    <property type="entry name" value="ALLANTOINASE"/>
    <property type="match status" value="1"/>
</dbReference>
<protein>
    <recommendedName>
        <fullName evidence="6">Dihydroorotase</fullName>
        <shortName evidence="6">DHOase</shortName>
        <ecNumber evidence="6">3.5.2.3</ecNumber>
    </recommendedName>
</protein>
<comment type="caution">
    <text evidence="6">Lacks conserved residue(s) required for the propagation of feature annotation.</text>
</comment>
<dbReference type="PROSITE" id="PS00483">
    <property type="entry name" value="DIHYDROOROTASE_2"/>
    <property type="match status" value="1"/>
</dbReference>
<dbReference type="Gene3D" id="2.30.40.10">
    <property type="entry name" value="Urease, subunit C, domain 1"/>
    <property type="match status" value="1"/>
</dbReference>
<feature type="binding site" evidence="6">
    <location>
        <position position="307"/>
    </location>
    <ligand>
        <name>substrate</name>
    </ligand>
</feature>
<proteinExistence type="inferred from homology"/>
<evidence type="ECO:0000256" key="5">
    <source>
        <dbReference type="ARBA" id="ARBA00022975"/>
    </source>
</evidence>
<dbReference type="GO" id="GO:0004038">
    <property type="term" value="F:allantoinase activity"/>
    <property type="evidence" value="ECO:0007669"/>
    <property type="project" value="TreeGrafter"/>
</dbReference>
<feature type="binding site" evidence="6">
    <location>
        <position position="150"/>
    </location>
    <ligand>
        <name>Zn(2+)</name>
        <dbReference type="ChEBI" id="CHEBI:29105"/>
        <label>2</label>
    </ligand>
</feature>
<comment type="catalytic activity">
    <reaction evidence="6">
        <text>(S)-dihydroorotate + H2O = N-carbamoyl-L-aspartate + H(+)</text>
        <dbReference type="Rhea" id="RHEA:24296"/>
        <dbReference type="ChEBI" id="CHEBI:15377"/>
        <dbReference type="ChEBI" id="CHEBI:15378"/>
        <dbReference type="ChEBI" id="CHEBI:30864"/>
        <dbReference type="ChEBI" id="CHEBI:32814"/>
        <dbReference type="EC" id="3.5.2.3"/>
    </reaction>
</comment>
<comment type="function">
    <text evidence="1 6">Catalyzes the reversible cyclization of carbamoyl aspartate to dihydroorotate.</text>
</comment>
<dbReference type="PATRIC" id="fig|2064.6.peg.1254"/>
<comment type="caution">
    <text evidence="8">The sequence shown here is derived from an EMBL/GenBank/DDBJ whole genome shotgun (WGS) entry which is preliminary data.</text>
</comment>
<dbReference type="InterPro" id="IPR011059">
    <property type="entry name" value="Metal-dep_hydrolase_composite"/>
</dbReference>
<accession>A0A0D0Q6Y9</accession>
<gene>
    <name evidence="6" type="primary">pyrC</name>
    <name evidence="8" type="ORF">TR51_05685</name>
</gene>
<dbReference type="Proteomes" id="UP000032066">
    <property type="component" value="Unassembled WGS sequence"/>
</dbReference>
<dbReference type="SUPFAM" id="SSF51556">
    <property type="entry name" value="Metallo-dependent hydrolases"/>
    <property type="match status" value="1"/>
</dbReference>
<dbReference type="EC" id="3.5.2.3" evidence="6"/>
<dbReference type="EMBL" id="JXZB01000001">
    <property type="protein sequence ID" value="KIQ66913.1"/>
    <property type="molecule type" value="Genomic_DNA"/>
</dbReference>
<keyword evidence="6" id="KW-0862">Zinc</keyword>
<organism evidence="8 9">
    <name type="scientific">Kitasatospora griseola</name>
    <name type="common">Streptomyces griseolosporeus</name>
    <dbReference type="NCBI Taxonomy" id="2064"/>
    <lineage>
        <taxon>Bacteria</taxon>
        <taxon>Bacillati</taxon>
        <taxon>Actinomycetota</taxon>
        <taxon>Actinomycetes</taxon>
        <taxon>Kitasatosporales</taxon>
        <taxon>Streptomycetaceae</taxon>
        <taxon>Kitasatospora</taxon>
    </lineage>
</organism>
<evidence type="ECO:0000256" key="3">
    <source>
        <dbReference type="ARBA" id="ARBA00022723"/>
    </source>
</evidence>
<dbReference type="HAMAP" id="MF_00220_B">
    <property type="entry name" value="PyrC_classI_B"/>
    <property type="match status" value="1"/>
</dbReference>
<dbReference type="GO" id="GO:0005737">
    <property type="term" value="C:cytoplasm"/>
    <property type="evidence" value="ECO:0007669"/>
    <property type="project" value="TreeGrafter"/>
</dbReference>
<dbReference type="GO" id="GO:0008270">
    <property type="term" value="F:zinc ion binding"/>
    <property type="evidence" value="ECO:0007669"/>
    <property type="project" value="UniProtKB-UniRule"/>
</dbReference>
<evidence type="ECO:0000256" key="4">
    <source>
        <dbReference type="ARBA" id="ARBA00022801"/>
    </source>
</evidence>
<dbReference type="NCBIfam" id="TIGR00857">
    <property type="entry name" value="pyrC_multi"/>
    <property type="match status" value="1"/>
</dbReference>
<evidence type="ECO:0000259" key="7">
    <source>
        <dbReference type="Pfam" id="PF12890"/>
    </source>
</evidence>
<dbReference type="UniPathway" id="UPA00070">
    <property type="reaction ID" value="UER00117"/>
</dbReference>
<keyword evidence="5 6" id="KW-0665">Pyrimidine biosynthesis</keyword>
<keyword evidence="3 6" id="KW-0479">Metal-binding</keyword>
<feature type="binding site" evidence="6">
    <location>
        <position position="230"/>
    </location>
    <ligand>
        <name>Zn(2+)</name>
        <dbReference type="ChEBI" id="CHEBI:29105"/>
        <label>2</label>
    </ligand>
</feature>
<dbReference type="InterPro" id="IPR032466">
    <property type="entry name" value="Metal_Hydrolase"/>
</dbReference>
<feature type="binding site" evidence="6">
    <location>
        <position position="90"/>
    </location>
    <ligand>
        <name>substrate</name>
    </ligand>
</feature>
<dbReference type="InterPro" id="IPR002195">
    <property type="entry name" value="Dihydroorotase_CS"/>
</dbReference>
<keyword evidence="9" id="KW-1185">Reference proteome</keyword>
<dbReference type="GO" id="GO:0004151">
    <property type="term" value="F:dihydroorotase activity"/>
    <property type="evidence" value="ECO:0007669"/>
    <property type="project" value="UniProtKB-UniRule"/>
</dbReference>
<sequence>MTTYLIRNAQILGGAPQDIHLADGVFAAIGEQLDVQADIEIDATGLVALPGLVDLHTHLREPGREDAETVLTGTQAAAMGGYTAVHAMANTFPVADSAGVVEQVWRLGQEYGYCDVQPVGAVTVGLEGKQLAELGAMHDSAAGVRVFSDDGKCVDDAVIMRRALEYVKAFDGVVAQHAQEPRLTAGAQMNEGLVSGELGLGGWPAVAEESIIARDVLLAAHVGSRVHICHLSTAGSVEIVRWAKGKGWNVTAEVTPHHLLLTDELVRSYDPVYKVNPPLRTAADVEALRGALADGTIDAVATDHAPHPSEDKDCEWAVAAMGMVGLETALSVVQQTMVETGLLNWEGVADRMSHRPARIGRLAGHGRPVSVGEPANLVLFDPAYRGVVNPDTFATRSRNSPYKGMDLPGRVHATFLRGEATVLAGELVER</sequence>
<dbReference type="NCBIfam" id="NF006836">
    <property type="entry name" value="PRK09357.1-1"/>
    <property type="match status" value="1"/>
</dbReference>
<comment type="cofactor">
    <cofactor evidence="6">
        <name>Zn(2+)</name>
        <dbReference type="ChEBI" id="CHEBI:29105"/>
    </cofactor>
    <text evidence="6">Binds 2 Zn(2+) ions per subunit.</text>
</comment>
<feature type="binding site" evidence="6">
    <location>
        <position position="56"/>
    </location>
    <ligand>
        <name>Zn(2+)</name>
        <dbReference type="ChEBI" id="CHEBI:29105"/>
        <label>1</label>
    </ligand>
</feature>
<dbReference type="STRING" id="2064.TR51_05685"/>
<feature type="binding site" evidence="6">
    <location>
        <position position="150"/>
    </location>
    <ligand>
        <name>Zn(2+)</name>
        <dbReference type="ChEBI" id="CHEBI:29105"/>
        <label>1</label>
    </ligand>
</feature>
<evidence type="ECO:0000313" key="9">
    <source>
        <dbReference type="Proteomes" id="UP000032066"/>
    </source>
</evidence>
<dbReference type="Gene3D" id="3.20.20.140">
    <property type="entry name" value="Metal-dependent hydrolases"/>
    <property type="match status" value="1"/>
</dbReference>
<feature type="domain" description="Dihydroorotase catalytic" evidence="7">
    <location>
        <begin position="47"/>
        <end position="233"/>
    </location>
</feature>
<dbReference type="GO" id="GO:0006145">
    <property type="term" value="P:purine nucleobase catabolic process"/>
    <property type="evidence" value="ECO:0007669"/>
    <property type="project" value="TreeGrafter"/>
</dbReference>
<dbReference type="CDD" id="cd01317">
    <property type="entry name" value="DHOase_IIa"/>
    <property type="match status" value="1"/>
</dbReference>
<name>A0A0D0Q6Y9_KITGR</name>
<evidence type="ECO:0000256" key="2">
    <source>
        <dbReference type="ARBA" id="ARBA00010286"/>
    </source>
</evidence>
<reference evidence="8 9" key="1">
    <citation type="submission" date="2015-02" db="EMBL/GenBank/DDBJ databases">
        <title>Draft genome sequence of Kitasatospora griseola MF730-N6, a bafilomycin, terpentecin and satosporin producer.</title>
        <authorList>
            <person name="Arens J.C."/>
            <person name="Haltli B."/>
            <person name="Kerr R.G."/>
        </authorList>
    </citation>
    <scope>NUCLEOTIDE SEQUENCE [LARGE SCALE GENOMIC DNA]</scope>
    <source>
        <strain evidence="8 9">MF730-N6</strain>
    </source>
</reference>
<keyword evidence="4 6" id="KW-0378">Hydrolase</keyword>
<feature type="active site" evidence="6">
    <location>
        <position position="303"/>
    </location>
</feature>
<feature type="binding site" evidence="6">
    <location>
        <position position="276"/>
    </location>
    <ligand>
        <name>substrate</name>
    </ligand>
</feature>
<dbReference type="InterPro" id="IPR004722">
    <property type="entry name" value="DHOase"/>
</dbReference>
<evidence type="ECO:0000256" key="1">
    <source>
        <dbReference type="ARBA" id="ARBA00002368"/>
    </source>
</evidence>
<evidence type="ECO:0000313" key="8">
    <source>
        <dbReference type="EMBL" id="KIQ66913.1"/>
    </source>
</evidence>
<feature type="binding site" evidence="6">
    <location>
        <position position="303"/>
    </location>
    <ligand>
        <name>Zn(2+)</name>
        <dbReference type="ChEBI" id="CHEBI:29105"/>
        <label>1</label>
    </ligand>
</feature>
<dbReference type="PANTHER" id="PTHR43668:SF2">
    <property type="entry name" value="ALLANTOINASE"/>
    <property type="match status" value="1"/>
</dbReference>
<dbReference type="GO" id="GO:0044205">
    <property type="term" value="P:'de novo' UMP biosynthetic process"/>
    <property type="evidence" value="ECO:0007669"/>
    <property type="project" value="UniProtKB-UniRule"/>
</dbReference>